<dbReference type="NCBIfam" id="TIGR00936">
    <property type="entry name" value="ahcY"/>
    <property type="match status" value="1"/>
</dbReference>
<feature type="domain" description="S-adenosyl-L-homocysteine hydrolase NAD binding" evidence="10">
    <location>
        <begin position="227"/>
        <end position="386"/>
    </location>
</feature>
<evidence type="ECO:0000256" key="9">
    <source>
        <dbReference type="RuleBase" id="RU004166"/>
    </source>
</evidence>
<keyword evidence="2 5" id="KW-0554">One-carbon metabolism</keyword>
<dbReference type="InterPro" id="IPR036291">
    <property type="entry name" value="NAD(P)-bd_dom_sf"/>
</dbReference>
<dbReference type="InterPro" id="IPR020082">
    <property type="entry name" value="S-Ado-L-homoCys_hydrolase_CS"/>
</dbReference>
<dbReference type="EMBL" id="FMUE01000023">
    <property type="protein sequence ID" value="SCX35711.1"/>
    <property type="molecule type" value="Genomic_DNA"/>
</dbReference>
<feature type="binding site" evidence="5 7">
    <location>
        <begin position="335"/>
        <end position="337"/>
    </location>
    <ligand>
        <name>NAD(+)</name>
        <dbReference type="ChEBI" id="CHEBI:57540"/>
    </ligand>
</feature>
<dbReference type="GO" id="GO:0033353">
    <property type="term" value="P:S-adenosylmethionine cycle"/>
    <property type="evidence" value="ECO:0007669"/>
    <property type="project" value="TreeGrafter"/>
</dbReference>
<keyword evidence="5" id="KW-0963">Cytoplasm</keyword>
<dbReference type="NCBIfam" id="NF004005">
    <property type="entry name" value="PRK05476.2-3"/>
    <property type="match status" value="1"/>
</dbReference>
<dbReference type="AlphaFoldDB" id="A0A1R3U2T0"/>
<feature type="binding site" evidence="7">
    <location>
        <position position="387"/>
    </location>
    <ligand>
        <name>NAD(+)</name>
        <dbReference type="ChEBI" id="CHEBI:57540"/>
    </ligand>
</feature>
<dbReference type="EC" id="3.13.2.1" evidence="5"/>
<dbReference type="GO" id="GO:0005829">
    <property type="term" value="C:cytosol"/>
    <property type="evidence" value="ECO:0007669"/>
    <property type="project" value="TreeGrafter"/>
</dbReference>
<dbReference type="HAMAP" id="MF_00563">
    <property type="entry name" value="AdoHcyase"/>
    <property type="match status" value="1"/>
</dbReference>
<dbReference type="PANTHER" id="PTHR23420">
    <property type="entry name" value="ADENOSYLHOMOCYSTEINASE"/>
    <property type="match status" value="1"/>
</dbReference>
<evidence type="ECO:0000256" key="8">
    <source>
        <dbReference type="RuleBase" id="RU000548"/>
    </source>
</evidence>
<feature type="binding site" evidence="5 6">
    <location>
        <position position="57"/>
    </location>
    <ligand>
        <name>substrate</name>
    </ligand>
</feature>
<dbReference type="Pfam" id="PF00670">
    <property type="entry name" value="AdoHcyase_NAD"/>
    <property type="match status" value="1"/>
</dbReference>
<dbReference type="Proteomes" id="UP000187891">
    <property type="component" value="Unassembled WGS sequence"/>
</dbReference>
<feature type="binding site" evidence="5 7">
    <location>
        <position position="279"/>
    </location>
    <ligand>
        <name>NAD(+)</name>
        <dbReference type="ChEBI" id="CHEBI:57540"/>
    </ligand>
</feature>
<feature type="binding site" evidence="5 6">
    <location>
        <position position="222"/>
    </location>
    <ligand>
        <name>substrate</name>
    </ligand>
</feature>
<proteinExistence type="inferred from homology"/>
<comment type="similarity">
    <text evidence="1 5 9">Belongs to the adenosylhomocysteinase family.</text>
</comment>
<feature type="binding site" evidence="5 6">
    <location>
        <position position="192"/>
    </location>
    <ligand>
        <name>substrate</name>
    </ligand>
</feature>
<feature type="binding site" evidence="5 7">
    <location>
        <position position="380"/>
    </location>
    <ligand>
        <name>NAD(+)</name>
        <dbReference type="ChEBI" id="CHEBI:57540"/>
    </ligand>
</feature>
<dbReference type="RefSeq" id="WP_077123003.1">
    <property type="nucleotide sequence ID" value="NZ_FMUE01000023.1"/>
</dbReference>
<gene>
    <name evidence="11" type="primary">ahcY_2</name>
    <name evidence="5" type="synonym">ahcY</name>
    <name evidence="11" type="ORF">DSM25559_5123</name>
</gene>
<dbReference type="PIRSF" id="PIRSF001109">
    <property type="entry name" value="Ad_hcy_hydrolase"/>
    <property type="match status" value="1"/>
</dbReference>
<comment type="cofactor">
    <cofactor evidence="5 7 8">
        <name>NAD(+)</name>
        <dbReference type="ChEBI" id="CHEBI:57540"/>
    </cofactor>
    <text evidence="5 7 8">Binds 1 NAD(+) per subunit.</text>
</comment>
<evidence type="ECO:0000313" key="12">
    <source>
        <dbReference type="Proteomes" id="UP000187891"/>
    </source>
</evidence>
<organism evidence="11 12">
    <name type="scientific">Agrobacterium rosae</name>
    <dbReference type="NCBI Taxonomy" id="1972867"/>
    <lineage>
        <taxon>Bacteria</taxon>
        <taxon>Pseudomonadati</taxon>
        <taxon>Pseudomonadota</taxon>
        <taxon>Alphaproteobacteria</taxon>
        <taxon>Hyphomicrobiales</taxon>
        <taxon>Rhizobiaceae</taxon>
        <taxon>Rhizobium/Agrobacterium group</taxon>
        <taxon>Agrobacterium</taxon>
    </lineage>
</organism>
<dbReference type="Gene3D" id="3.40.50.720">
    <property type="entry name" value="NAD(P)-binding Rossmann-like Domain"/>
    <property type="match status" value="1"/>
</dbReference>
<dbReference type="SMART" id="SM00996">
    <property type="entry name" value="AdoHcyase"/>
    <property type="match status" value="1"/>
</dbReference>
<evidence type="ECO:0000256" key="1">
    <source>
        <dbReference type="ARBA" id="ARBA00007122"/>
    </source>
</evidence>
<protein>
    <recommendedName>
        <fullName evidence="5">Adenosylhomocysteinase</fullName>
        <ecNumber evidence="5">3.13.2.1</ecNumber>
    </recommendedName>
    <alternativeName>
        <fullName evidence="5">S-adenosyl-L-homocysteine hydrolase</fullName>
        <shortName evidence="5">AdoHcyase</shortName>
    </alternativeName>
</protein>
<sequence length="466" mass="51058">MSAEKDYVVADINLAAYGRKELDIAETEMPGLMSCREEFGQTKPLKGARISGSLHMTIQTAVLIETLKELGADIRWASCNIFSTQDHAAAAIAETGIPVFAVKGESLTEYWEYTDKIFQWTDGGFSNMILDDGGDATMYILLGARAEAGEDVLSNPTSEEDEILIAQIKKRLAASPGWFTKQRDAIKGVTEETTTGVHRLYDLSKKGLLPFPAINVNDSVTKSKFDNKYGCKESLVDGIRRATDVMMAGKVAVVCGYGDVGKGSAASLQGAGARVKVTEIDPICALQAAMDGFEVVRLEDVVASADIFITTTGNKDVIRIEHMREMKDMAIVGNIGHFDNEIQVAALKNLKWTNVKPQVDLIEFAKGNRMILLSEGRLLNLGNATGHPSFVMSASFTNQVLGQIELFTKQGEYKNDVYVLPKHLDEKVARLHLEKLGVKLTELSDLQADYIGVSKTGPFKAEHYRY</sequence>
<comment type="catalytic activity">
    <reaction evidence="5 8">
        <text>S-adenosyl-L-homocysteine + H2O = L-homocysteine + adenosine</text>
        <dbReference type="Rhea" id="RHEA:21708"/>
        <dbReference type="ChEBI" id="CHEBI:15377"/>
        <dbReference type="ChEBI" id="CHEBI:16335"/>
        <dbReference type="ChEBI" id="CHEBI:57856"/>
        <dbReference type="ChEBI" id="CHEBI:58199"/>
        <dbReference type="EC" id="3.13.2.1"/>
    </reaction>
</comment>
<keyword evidence="3 5" id="KW-0378">Hydrolase</keyword>
<dbReference type="PROSITE" id="PS00738">
    <property type="entry name" value="ADOHCYASE_1"/>
    <property type="match status" value="1"/>
</dbReference>
<dbReference type="GO" id="GO:0004013">
    <property type="term" value="F:adenosylhomocysteinase activity"/>
    <property type="evidence" value="ECO:0007669"/>
    <property type="project" value="UniProtKB-UniRule"/>
</dbReference>
<dbReference type="CDD" id="cd00401">
    <property type="entry name" value="SAHH"/>
    <property type="match status" value="1"/>
</dbReference>
<evidence type="ECO:0000256" key="4">
    <source>
        <dbReference type="ARBA" id="ARBA00023027"/>
    </source>
</evidence>
<name>A0A1R3U2T0_9HYPH</name>
<evidence type="ECO:0000313" key="11">
    <source>
        <dbReference type="EMBL" id="SCX35711.1"/>
    </source>
</evidence>
<dbReference type="Pfam" id="PF05221">
    <property type="entry name" value="AdoHcyase"/>
    <property type="match status" value="1"/>
</dbReference>
<evidence type="ECO:0000256" key="3">
    <source>
        <dbReference type="ARBA" id="ARBA00022801"/>
    </source>
</evidence>
<comment type="pathway">
    <text evidence="5 8">Amino-acid biosynthesis; L-homocysteine biosynthesis; L-homocysteine from S-adenosyl-L-homocysteine: step 1/1.</text>
</comment>
<dbReference type="GO" id="GO:0006730">
    <property type="term" value="P:one-carbon metabolic process"/>
    <property type="evidence" value="ECO:0007669"/>
    <property type="project" value="UniProtKB-UniRule"/>
</dbReference>
<dbReference type="InterPro" id="IPR042172">
    <property type="entry name" value="Adenosylhomocyst_ase-like_sf"/>
</dbReference>
<accession>A0A1R3U2T0</accession>
<reference evidence="12" key="1">
    <citation type="submission" date="2016-10" db="EMBL/GenBank/DDBJ databases">
        <authorList>
            <person name="Wibberg D."/>
        </authorList>
    </citation>
    <scope>NUCLEOTIDE SEQUENCE [LARGE SCALE GENOMIC DNA]</scope>
</reference>
<dbReference type="InterPro" id="IPR015878">
    <property type="entry name" value="Ado_hCys_hydrolase_NAD-bd"/>
</dbReference>
<dbReference type="GO" id="GO:0071269">
    <property type="term" value="P:L-homocysteine biosynthetic process"/>
    <property type="evidence" value="ECO:0007669"/>
    <property type="project" value="UniProtKB-UniRule"/>
</dbReference>
<dbReference type="SUPFAM" id="SSF52283">
    <property type="entry name" value="Formate/glycerate dehydrogenase catalytic domain-like"/>
    <property type="match status" value="1"/>
</dbReference>
<dbReference type="PANTHER" id="PTHR23420:SF0">
    <property type="entry name" value="ADENOSYLHOMOCYSTEINASE"/>
    <property type="match status" value="1"/>
</dbReference>
<dbReference type="SMART" id="SM00997">
    <property type="entry name" value="AdoHcyase_NAD"/>
    <property type="match status" value="1"/>
</dbReference>
<keyword evidence="4 5" id="KW-0520">NAD</keyword>
<dbReference type="Gene3D" id="3.40.50.1480">
    <property type="entry name" value="Adenosylhomocysteinase-like"/>
    <property type="match status" value="1"/>
</dbReference>
<dbReference type="UniPathway" id="UPA00314">
    <property type="reaction ID" value="UER00076"/>
</dbReference>
<feature type="binding site" evidence="5">
    <location>
        <position position="227"/>
    </location>
    <ligand>
        <name>NAD(+)</name>
        <dbReference type="ChEBI" id="CHEBI:57540"/>
    </ligand>
</feature>
<feature type="binding site" evidence="7">
    <location>
        <begin position="258"/>
        <end position="263"/>
    </location>
    <ligand>
        <name>NAD(+)</name>
        <dbReference type="ChEBI" id="CHEBI:57540"/>
    </ligand>
</feature>
<feature type="binding site" evidence="5 6">
    <location>
        <position position="132"/>
    </location>
    <ligand>
        <name>substrate</name>
    </ligand>
</feature>
<evidence type="ECO:0000256" key="6">
    <source>
        <dbReference type="PIRSR" id="PIRSR001109-1"/>
    </source>
</evidence>
<evidence type="ECO:0000256" key="7">
    <source>
        <dbReference type="PIRSR" id="PIRSR001109-2"/>
    </source>
</evidence>
<comment type="subcellular location">
    <subcellularLocation>
        <location evidence="5">Cytoplasm</location>
    </subcellularLocation>
</comment>
<dbReference type="FunFam" id="3.40.50.720:FF:000004">
    <property type="entry name" value="Adenosylhomocysteinase"/>
    <property type="match status" value="1"/>
</dbReference>
<evidence type="ECO:0000256" key="2">
    <source>
        <dbReference type="ARBA" id="ARBA00022563"/>
    </source>
</evidence>
<dbReference type="SUPFAM" id="SSF51735">
    <property type="entry name" value="NAD(P)-binding Rossmann-fold domains"/>
    <property type="match status" value="1"/>
</dbReference>
<dbReference type="STRING" id="1907666.DSM25559_5123"/>
<comment type="function">
    <text evidence="5">May play a key role in the regulation of the intracellular concentration of adenosylhomocysteine.</text>
</comment>
<feature type="binding site" evidence="5">
    <location>
        <begin position="256"/>
        <end position="261"/>
    </location>
    <ligand>
        <name>NAD(+)</name>
        <dbReference type="ChEBI" id="CHEBI:57540"/>
    </ligand>
</feature>
<dbReference type="PROSITE" id="PS00739">
    <property type="entry name" value="ADOHCYASE_2"/>
    <property type="match status" value="1"/>
</dbReference>
<evidence type="ECO:0000259" key="10">
    <source>
        <dbReference type="SMART" id="SM00997"/>
    </source>
</evidence>
<feature type="binding site" evidence="5 7">
    <location>
        <begin position="193"/>
        <end position="195"/>
    </location>
    <ligand>
        <name>NAD(+)</name>
        <dbReference type="ChEBI" id="CHEBI:57540"/>
    </ligand>
</feature>
<evidence type="ECO:0000256" key="5">
    <source>
        <dbReference type="HAMAP-Rule" id="MF_00563"/>
    </source>
</evidence>
<feature type="binding site" evidence="5">
    <location>
        <position position="314"/>
    </location>
    <ligand>
        <name>NAD(+)</name>
        <dbReference type="ChEBI" id="CHEBI:57540"/>
    </ligand>
</feature>
<feature type="binding site" evidence="5 6">
    <location>
        <position position="226"/>
    </location>
    <ligand>
        <name>substrate</name>
    </ligand>
</feature>
<dbReference type="InterPro" id="IPR000043">
    <property type="entry name" value="Adenosylhomocysteinase-like"/>
</dbReference>